<protein>
    <submittedName>
        <fullName evidence="8">Uncharacterized protein isoform X1</fullName>
    </submittedName>
</protein>
<gene>
    <name evidence="8" type="primary">LOC113691401</name>
</gene>
<dbReference type="Pfam" id="PF00179">
    <property type="entry name" value="UQ_con"/>
    <property type="match status" value="1"/>
</dbReference>
<dbReference type="PANTHER" id="PTHR24068">
    <property type="entry name" value="UBIQUITIN-CONJUGATING ENZYME E2"/>
    <property type="match status" value="1"/>
</dbReference>
<keyword evidence="5" id="KW-0472">Membrane</keyword>
<dbReference type="GeneID" id="113691401"/>
<evidence type="ECO:0000259" key="6">
    <source>
        <dbReference type="PROSITE" id="PS50127"/>
    </source>
</evidence>
<name>A0ABM4UUN0_COFAR</name>
<feature type="active site" description="Glycyl thioester intermediate" evidence="3">
    <location>
        <position position="129"/>
    </location>
</feature>
<keyword evidence="7" id="KW-1185">Reference proteome</keyword>
<evidence type="ECO:0000256" key="3">
    <source>
        <dbReference type="PROSITE-ProRule" id="PRU10133"/>
    </source>
</evidence>
<dbReference type="CDD" id="cd23805">
    <property type="entry name" value="UBCc_UBE2T"/>
    <property type="match status" value="1"/>
</dbReference>
<keyword evidence="5" id="KW-0812">Transmembrane</keyword>
<feature type="region of interest" description="Disordered" evidence="4">
    <location>
        <begin position="343"/>
        <end position="399"/>
    </location>
</feature>
<dbReference type="SMART" id="SM00212">
    <property type="entry name" value="UBCc"/>
    <property type="match status" value="1"/>
</dbReference>
<dbReference type="SUPFAM" id="SSF54495">
    <property type="entry name" value="UBC-like"/>
    <property type="match status" value="1"/>
</dbReference>
<keyword evidence="1" id="KW-0808">Transferase</keyword>
<sequence>MAQVQAARLNLRMQKELKLLLTDPPPSASFPSLSSSSAPSLTSIDARKSSAIVSLCILSLLLSLTSTFALIHLTWCICTEIEGPEGTVYAKGVFRLKIQIPDRYPFQPPMVTFATPIYHPNIDNGGRICLDILNLPPKGAWQPSLNISTVLTSIGLLLSEPNPDDGLMHEASQEYKYNRQAFDQKARSLTEKYARIGESEIAGRGQGSQAVLKPSIQLAEVNEGMDTSVKEKRVDEYEVGHKRLCGISRKLSLESSELDQRSNEGKGVNKAPSSHLNEKLMELKGLQQDSMITSNDHNQTHQEPPRTRKKLSLEPSVVKHDNLVVHVVSNECSATSECKSLITSSSKSGPLEQPDLYSQNKNKDGDGISKSNSTETKLEKKQFLDSLDSNQGTGDDDEKLLSVPQQSDIQFHSRELHKNFALAQTIKHDGREQHGQIVNGDANDFTRIKQRKLGLAGRKSALWKLSSYQGQQKDNIENLDPNSSFHIAWESKNRTISSSLSEASETGHCNERGIENHTTYLPNKLSRTVQGQPLKPLGDSSININNQFEMQSSRPSKIPSEQPESCYDEKQQLERPKQDCRAMFLGEMNRQEETSPSCNTYSVIVLDSEDSDEEQGRVARSRLSIARRRFLGKSKP</sequence>
<feature type="region of interest" description="Disordered" evidence="4">
    <location>
        <begin position="551"/>
        <end position="574"/>
    </location>
</feature>
<evidence type="ECO:0000313" key="7">
    <source>
        <dbReference type="Proteomes" id="UP001652660"/>
    </source>
</evidence>
<feature type="region of interest" description="Disordered" evidence="4">
    <location>
        <begin position="255"/>
        <end position="275"/>
    </location>
</feature>
<feature type="region of interest" description="Disordered" evidence="4">
    <location>
        <begin position="294"/>
        <end position="315"/>
    </location>
</feature>
<reference evidence="8" key="1">
    <citation type="submission" date="2025-08" db="UniProtKB">
        <authorList>
            <consortium name="RefSeq"/>
        </authorList>
    </citation>
    <scope>IDENTIFICATION</scope>
    <source>
        <tissue evidence="8">Leaves</tissue>
    </source>
</reference>
<dbReference type="PROSITE" id="PS50127">
    <property type="entry name" value="UBC_2"/>
    <property type="match status" value="1"/>
</dbReference>
<keyword evidence="2" id="KW-0833">Ubl conjugation pathway</keyword>
<evidence type="ECO:0000256" key="4">
    <source>
        <dbReference type="SAM" id="MobiDB-lite"/>
    </source>
</evidence>
<keyword evidence="5" id="KW-1133">Transmembrane helix</keyword>
<dbReference type="Proteomes" id="UP001652660">
    <property type="component" value="Chromosome 6e"/>
</dbReference>
<evidence type="ECO:0000256" key="1">
    <source>
        <dbReference type="ARBA" id="ARBA00022679"/>
    </source>
</evidence>
<dbReference type="RefSeq" id="XP_071910998.1">
    <property type="nucleotide sequence ID" value="XM_072054897.1"/>
</dbReference>
<dbReference type="PROSITE" id="PS00183">
    <property type="entry name" value="UBC_1"/>
    <property type="match status" value="1"/>
</dbReference>
<organism evidence="7 8">
    <name type="scientific">Coffea arabica</name>
    <name type="common">Arabian coffee</name>
    <dbReference type="NCBI Taxonomy" id="13443"/>
    <lineage>
        <taxon>Eukaryota</taxon>
        <taxon>Viridiplantae</taxon>
        <taxon>Streptophyta</taxon>
        <taxon>Embryophyta</taxon>
        <taxon>Tracheophyta</taxon>
        <taxon>Spermatophyta</taxon>
        <taxon>Magnoliopsida</taxon>
        <taxon>eudicotyledons</taxon>
        <taxon>Gunneridae</taxon>
        <taxon>Pentapetalae</taxon>
        <taxon>asterids</taxon>
        <taxon>lamiids</taxon>
        <taxon>Gentianales</taxon>
        <taxon>Rubiaceae</taxon>
        <taxon>Ixoroideae</taxon>
        <taxon>Gardenieae complex</taxon>
        <taxon>Bertiereae - Coffeeae clade</taxon>
        <taxon>Coffeeae</taxon>
        <taxon>Coffea</taxon>
    </lineage>
</organism>
<evidence type="ECO:0000256" key="5">
    <source>
        <dbReference type="SAM" id="Phobius"/>
    </source>
</evidence>
<dbReference type="Gene3D" id="3.10.110.10">
    <property type="entry name" value="Ubiquitin Conjugating Enzyme"/>
    <property type="match status" value="1"/>
</dbReference>
<feature type="domain" description="UBC core" evidence="6">
    <location>
        <begin position="8"/>
        <end position="195"/>
    </location>
</feature>
<accession>A0ABM4UUN0</accession>
<dbReference type="InterPro" id="IPR000608">
    <property type="entry name" value="UBC"/>
</dbReference>
<feature type="transmembrane region" description="Helical" evidence="5">
    <location>
        <begin position="51"/>
        <end position="75"/>
    </location>
</feature>
<evidence type="ECO:0000313" key="8">
    <source>
        <dbReference type="RefSeq" id="XP_071910998.1"/>
    </source>
</evidence>
<evidence type="ECO:0000256" key="2">
    <source>
        <dbReference type="ARBA" id="ARBA00022786"/>
    </source>
</evidence>
<proteinExistence type="predicted"/>
<dbReference type="InterPro" id="IPR016135">
    <property type="entry name" value="UBQ-conjugating_enzyme/RWD"/>
</dbReference>
<dbReference type="InterPro" id="IPR023313">
    <property type="entry name" value="UBQ-conjugating_AS"/>
</dbReference>